<evidence type="ECO:0000259" key="2">
    <source>
        <dbReference type="Pfam" id="PF02371"/>
    </source>
</evidence>
<evidence type="ECO:0000259" key="1">
    <source>
        <dbReference type="Pfam" id="PF01548"/>
    </source>
</evidence>
<dbReference type="PANTHER" id="PTHR33055">
    <property type="entry name" value="TRANSPOSASE FOR INSERTION SEQUENCE ELEMENT IS1111A"/>
    <property type="match status" value="1"/>
</dbReference>
<feature type="domain" description="Transposase IS110-like N-terminal" evidence="1">
    <location>
        <begin position="9"/>
        <end position="151"/>
    </location>
</feature>
<protein>
    <submittedName>
        <fullName evidence="3">IS110 family transposase</fullName>
    </submittedName>
</protein>
<gene>
    <name evidence="3" type="ORF">FUA23_22185</name>
</gene>
<dbReference type="Pfam" id="PF01548">
    <property type="entry name" value="DEDD_Tnp_IS110"/>
    <property type="match status" value="1"/>
</dbReference>
<keyword evidence="4" id="KW-1185">Reference proteome</keyword>
<reference evidence="3 4" key="1">
    <citation type="submission" date="2019-08" db="EMBL/GenBank/DDBJ databases">
        <title>Lewinella sp. strain SSH13 Genome sequencing and assembly.</title>
        <authorList>
            <person name="Kim I."/>
        </authorList>
    </citation>
    <scope>NUCLEOTIDE SEQUENCE [LARGE SCALE GENOMIC DNA]</scope>
    <source>
        <strain evidence="3 4">SSH13</strain>
    </source>
</reference>
<evidence type="ECO:0000313" key="4">
    <source>
        <dbReference type="Proteomes" id="UP000321907"/>
    </source>
</evidence>
<dbReference type="GO" id="GO:0006313">
    <property type="term" value="P:DNA transposition"/>
    <property type="evidence" value="ECO:0007669"/>
    <property type="project" value="InterPro"/>
</dbReference>
<dbReference type="PANTHER" id="PTHR33055:SF3">
    <property type="entry name" value="PUTATIVE TRANSPOSASE FOR IS117-RELATED"/>
    <property type="match status" value="1"/>
</dbReference>
<comment type="caution">
    <text evidence="3">The sequence shown here is derived from an EMBL/GenBank/DDBJ whole genome shotgun (WGS) entry which is preliminary data.</text>
</comment>
<dbReference type="InterPro" id="IPR047650">
    <property type="entry name" value="Transpos_IS110"/>
</dbReference>
<dbReference type="InterPro" id="IPR002525">
    <property type="entry name" value="Transp_IS110-like_N"/>
</dbReference>
<dbReference type="RefSeq" id="WP_147932962.1">
    <property type="nucleotide sequence ID" value="NZ_VOXD01000100.1"/>
</dbReference>
<proteinExistence type="predicted"/>
<dbReference type="OrthoDB" id="964423at2"/>
<feature type="non-terminal residue" evidence="3">
    <location>
        <position position="302"/>
    </location>
</feature>
<feature type="domain" description="Transposase IS116/IS110/IS902 C-terminal" evidence="2">
    <location>
        <begin position="208"/>
        <end position="292"/>
    </location>
</feature>
<dbReference type="EMBL" id="VOXD01000100">
    <property type="protein sequence ID" value="TXF80791.1"/>
    <property type="molecule type" value="Genomic_DNA"/>
</dbReference>
<dbReference type="Pfam" id="PF02371">
    <property type="entry name" value="Transposase_20"/>
    <property type="match status" value="1"/>
</dbReference>
<organism evidence="3 4">
    <name type="scientific">Neolewinella aurantiaca</name>
    <dbReference type="NCBI Taxonomy" id="2602767"/>
    <lineage>
        <taxon>Bacteria</taxon>
        <taxon>Pseudomonadati</taxon>
        <taxon>Bacteroidota</taxon>
        <taxon>Saprospiria</taxon>
        <taxon>Saprospirales</taxon>
        <taxon>Lewinellaceae</taxon>
        <taxon>Neolewinella</taxon>
    </lineage>
</organism>
<dbReference type="GO" id="GO:0003677">
    <property type="term" value="F:DNA binding"/>
    <property type="evidence" value="ECO:0007669"/>
    <property type="project" value="InterPro"/>
</dbReference>
<name>A0A5C7EYU6_9BACT</name>
<sequence length="302" mass="34929">MNTYQYYFGWDISQLTLNWCLYDRTGQIVSEGQISNRRPAIRSFLTSTLSKYGIPAREVFCLIEQTGLYGTRLAHEAHLLGLITCVEDALKINKDNRRQLDKSDPMDARFIGRYALEKAYRLTQWEPDSTPLQRIKGLQRRRRNLIRAKQSIATSYRYSLDWDEIVLAADIGHRIEEHVAQINQTIDLIDERITQIILAEPELAEIYHRVRSVVGFGPKNTIVFLLETMFLQKVKTAKACANYAGLRPTEKSSGTSLNKRKRTPKQVNVALKTAFHIAAFAAIKTKYLREYYDRKRAENKTH</sequence>
<dbReference type="GO" id="GO:0004803">
    <property type="term" value="F:transposase activity"/>
    <property type="evidence" value="ECO:0007669"/>
    <property type="project" value="InterPro"/>
</dbReference>
<accession>A0A5C7EYU6</accession>
<dbReference type="Proteomes" id="UP000321907">
    <property type="component" value="Unassembled WGS sequence"/>
</dbReference>
<evidence type="ECO:0000313" key="3">
    <source>
        <dbReference type="EMBL" id="TXF80791.1"/>
    </source>
</evidence>
<dbReference type="AlphaFoldDB" id="A0A5C7EYU6"/>
<dbReference type="InterPro" id="IPR003346">
    <property type="entry name" value="Transposase_20"/>
</dbReference>